<dbReference type="EMBL" id="CAJVRL010000044">
    <property type="protein sequence ID" value="CAG8951737.1"/>
    <property type="molecule type" value="Genomic_DNA"/>
</dbReference>
<keyword evidence="2" id="KW-0472">Membrane</keyword>
<sequence>MGHIPITVTSGSTAFHAALRVRIQAGTTVEVFGLGVHSELGVFGTVIEYKASLAGTSQYALQSTELLDTNIGAFVEAVAVIDYKYFGASPTKAITIVTGNLYHEGCFQDDNERKASTASYSGENHSRPGAPTGPAPSARVTSTAKATSSSSHQSSVLPSSASDDDDDETVPTATRIQILTPGILATPIVSTVFIATFSQPTHNVTTTPAVYTPAFPQWNATGIYNTTYIGPNSVPAVVGQASDAPGVTATGFETPAASNTSPAPAAASTTKASSGALSMSSGFLVAAVVGVLGSVVVLK</sequence>
<evidence type="ECO:0000313" key="4">
    <source>
        <dbReference type="Proteomes" id="UP000696280"/>
    </source>
</evidence>
<organism evidence="3 4">
    <name type="scientific">Hymenoscyphus fraxineus</name>
    <dbReference type="NCBI Taxonomy" id="746836"/>
    <lineage>
        <taxon>Eukaryota</taxon>
        <taxon>Fungi</taxon>
        <taxon>Dikarya</taxon>
        <taxon>Ascomycota</taxon>
        <taxon>Pezizomycotina</taxon>
        <taxon>Leotiomycetes</taxon>
        <taxon>Helotiales</taxon>
        <taxon>Helotiaceae</taxon>
        <taxon>Hymenoscyphus</taxon>
    </lineage>
</organism>
<feature type="compositionally biased region" description="Low complexity" evidence="1">
    <location>
        <begin position="254"/>
        <end position="268"/>
    </location>
</feature>
<keyword evidence="4" id="KW-1185">Reference proteome</keyword>
<comment type="caution">
    <text evidence="3">The sequence shown here is derived from an EMBL/GenBank/DDBJ whole genome shotgun (WGS) entry which is preliminary data.</text>
</comment>
<dbReference type="AlphaFoldDB" id="A0A9N9KTJ1"/>
<evidence type="ECO:0000256" key="1">
    <source>
        <dbReference type="SAM" id="MobiDB-lite"/>
    </source>
</evidence>
<dbReference type="OrthoDB" id="4733706at2759"/>
<keyword evidence="2" id="KW-1133">Transmembrane helix</keyword>
<keyword evidence="2" id="KW-0812">Transmembrane</keyword>
<dbReference type="Proteomes" id="UP000696280">
    <property type="component" value="Unassembled WGS sequence"/>
</dbReference>
<evidence type="ECO:0000256" key="2">
    <source>
        <dbReference type="SAM" id="Phobius"/>
    </source>
</evidence>
<feature type="region of interest" description="Disordered" evidence="1">
    <location>
        <begin position="114"/>
        <end position="169"/>
    </location>
</feature>
<evidence type="ECO:0000313" key="3">
    <source>
        <dbReference type="EMBL" id="CAG8951737.1"/>
    </source>
</evidence>
<feature type="transmembrane region" description="Helical" evidence="2">
    <location>
        <begin position="276"/>
        <end position="298"/>
    </location>
</feature>
<gene>
    <name evidence="3" type="ORF">HYFRA_00005538</name>
</gene>
<accession>A0A9N9KTJ1</accession>
<name>A0A9N9KTJ1_9HELO</name>
<proteinExistence type="predicted"/>
<feature type="compositionally biased region" description="Low complexity" evidence="1">
    <location>
        <begin position="137"/>
        <end position="161"/>
    </location>
</feature>
<reference evidence="3" key="1">
    <citation type="submission" date="2021-07" db="EMBL/GenBank/DDBJ databases">
        <authorList>
            <person name="Durling M."/>
        </authorList>
    </citation>
    <scope>NUCLEOTIDE SEQUENCE</scope>
</reference>
<protein>
    <submittedName>
        <fullName evidence="3">Uncharacterized protein</fullName>
    </submittedName>
</protein>
<feature type="region of interest" description="Disordered" evidence="1">
    <location>
        <begin position="249"/>
        <end position="268"/>
    </location>
</feature>